<protein>
    <submittedName>
        <fullName evidence="8">Theronine dehydrogenase-like Zn-dependent dehydrogenase</fullName>
    </submittedName>
</protein>
<dbReference type="eggNOG" id="COG1063">
    <property type="taxonomic scope" value="Bacteria"/>
</dbReference>
<evidence type="ECO:0000256" key="1">
    <source>
        <dbReference type="ARBA" id="ARBA00001947"/>
    </source>
</evidence>
<dbReference type="Gene3D" id="3.90.180.10">
    <property type="entry name" value="Medium-chain alcohol dehydrogenases, catalytic domain"/>
    <property type="match status" value="1"/>
</dbReference>
<dbReference type="RefSeq" id="WP_014270980.1">
    <property type="nucleotide sequence ID" value="NC_016633.1"/>
</dbReference>
<dbReference type="Pfam" id="PF00107">
    <property type="entry name" value="ADH_zinc_N"/>
    <property type="match status" value="1"/>
</dbReference>
<dbReference type="InterPro" id="IPR002328">
    <property type="entry name" value="ADH_Zn_CS"/>
</dbReference>
<dbReference type="InterPro" id="IPR020843">
    <property type="entry name" value="ER"/>
</dbReference>
<evidence type="ECO:0000256" key="4">
    <source>
        <dbReference type="ARBA" id="ARBA00022833"/>
    </source>
</evidence>
<organism evidence="8 9">
    <name type="scientific">Sphaerochaeta pleomorpha (strain ATCC BAA-1885 / DSM 22778 / Grapes)</name>
    <dbReference type="NCBI Taxonomy" id="158190"/>
    <lineage>
        <taxon>Bacteria</taxon>
        <taxon>Pseudomonadati</taxon>
        <taxon>Spirochaetota</taxon>
        <taxon>Spirochaetia</taxon>
        <taxon>Spirochaetales</taxon>
        <taxon>Sphaerochaetaceae</taxon>
        <taxon>Sphaerochaeta</taxon>
    </lineage>
</organism>
<dbReference type="SMART" id="SM00829">
    <property type="entry name" value="PKS_ER"/>
    <property type="match status" value="1"/>
</dbReference>
<dbReference type="STRING" id="158190.SpiGrapes_2365"/>
<evidence type="ECO:0000256" key="2">
    <source>
        <dbReference type="ARBA" id="ARBA00008072"/>
    </source>
</evidence>
<dbReference type="GO" id="GO:0008270">
    <property type="term" value="F:zinc ion binding"/>
    <property type="evidence" value="ECO:0007669"/>
    <property type="project" value="InterPro"/>
</dbReference>
<evidence type="ECO:0000313" key="9">
    <source>
        <dbReference type="Proteomes" id="UP000005632"/>
    </source>
</evidence>
<feature type="domain" description="Enoyl reductase (ER)" evidence="7">
    <location>
        <begin position="9"/>
        <end position="337"/>
    </location>
</feature>
<evidence type="ECO:0000256" key="6">
    <source>
        <dbReference type="RuleBase" id="RU361277"/>
    </source>
</evidence>
<dbReference type="InterPro" id="IPR013154">
    <property type="entry name" value="ADH-like_N"/>
</dbReference>
<dbReference type="KEGG" id="sgp:SpiGrapes_2365"/>
<dbReference type="Pfam" id="PF08240">
    <property type="entry name" value="ADH_N"/>
    <property type="match status" value="1"/>
</dbReference>
<dbReference type="InterPro" id="IPR045306">
    <property type="entry name" value="SDH-like"/>
</dbReference>
<evidence type="ECO:0000256" key="5">
    <source>
        <dbReference type="ARBA" id="ARBA00023002"/>
    </source>
</evidence>
<dbReference type="CDD" id="cd05285">
    <property type="entry name" value="sorbitol_DH"/>
    <property type="match status" value="1"/>
</dbReference>
<gene>
    <name evidence="8" type="ordered locus">SpiGrapes_2365</name>
</gene>
<name>G8QSV7_SPHPG</name>
<dbReference type="OrthoDB" id="9791234at2"/>
<dbReference type="GO" id="GO:0016616">
    <property type="term" value="F:oxidoreductase activity, acting on the CH-OH group of donors, NAD or NADP as acceptor"/>
    <property type="evidence" value="ECO:0007669"/>
    <property type="project" value="InterPro"/>
</dbReference>
<evidence type="ECO:0000259" key="7">
    <source>
        <dbReference type="SMART" id="SM00829"/>
    </source>
</evidence>
<keyword evidence="9" id="KW-1185">Reference proteome</keyword>
<dbReference type="InterPro" id="IPR036291">
    <property type="entry name" value="NAD(P)-bd_dom_sf"/>
</dbReference>
<dbReference type="PROSITE" id="PS00059">
    <property type="entry name" value="ADH_ZINC"/>
    <property type="match status" value="1"/>
</dbReference>
<dbReference type="AlphaFoldDB" id="G8QSV7"/>
<dbReference type="InterPro" id="IPR011032">
    <property type="entry name" value="GroES-like_sf"/>
</dbReference>
<dbReference type="Proteomes" id="UP000005632">
    <property type="component" value="Chromosome"/>
</dbReference>
<dbReference type="PANTHER" id="PTHR43161:SF9">
    <property type="entry name" value="SORBITOL DEHYDROGENASE"/>
    <property type="match status" value="1"/>
</dbReference>
<dbReference type="SUPFAM" id="SSF51735">
    <property type="entry name" value="NAD(P)-binding Rossmann-fold domains"/>
    <property type="match status" value="1"/>
</dbReference>
<evidence type="ECO:0000256" key="3">
    <source>
        <dbReference type="ARBA" id="ARBA00022723"/>
    </source>
</evidence>
<reference evidence="8 9" key="1">
    <citation type="submission" date="2011-11" db="EMBL/GenBank/DDBJ databases">
        <title>Complete sequence of Spirochaeta sp. grapes.</title>
        <authorList>
            <consortium name="US DOE Joint Genome Institute"/>
            <person name="Lucas S."/>
            <person name="Han J."/>
            <person name="Lapidus A."/>
            <person name="Cheng J.-F."/>
            <person name="Goodwin L."/>
            <person name="Pitluck S."/>
            <person name="Peters L."/>
            <person name="Ovchinnikova G."/>
            <person name="Munk A.C."/>
            <person name="Detter J.C."/>
            <person name="Han C."/>
            <person name="Tapia R."/>
            <person name="Land M."/>
            <person name="Hauser L."/>
            <person name="Kyrpides N."/>
            <person name="Ivanova N."/>
            <person name="Pagani I."/>
            <person name="Ritalahtilisa K."/>
            <person name="Loeffler F."/>
            <person name="Woyke T."/>
        </authorList>
    </citation>
    <scope>NUCLEOTIDE SEQUENCE [LARGE SCALE GENOMIC DNA]</scope>
    <source>
        <strain evidence="9">ATCC BAA-1885 / DSM 22778 / Grapes</strain>
    </source>
</reference>
<proteinExistence type="inferred from homology"/>
<dbReference type="HOGENOM" id="CLU_026673_11_5_12"/>
<dbReference type="InterPro" id="IPR013149">
    <property type="entry name" value="ADH-like_C"/>
</dbReference>
<dbReference type="PANTHER" id="PTHR43161">
    <property type="entry name" value="SORBITOL DEHYDROGENASE"/>
    <property type="match status" value="1"/>
</dbReference>
<keyword evidence="3 6" id="KW-0479">Metal-binding</keyword>
<dbReference type="Gene3D" id="3.40.50.720">
    <property type="entry name" value="NAD(P)-binding Rossmann-like Domain"/>
    <property type="match status" value="1"/>
</dbReference>
<comment type="similarity">
    <text evidence="2 6">Belongs to the zinc-containing alcohol dehydrogenase family.</text>
</comment>
<keyword evidence="5" id="KW-0560">Oxidoreductase</keyword>
<keyword evidence="4 6" id="KW-0862">Zinc</keyword>
<dbReference type="SUPFAM" id="SSF50129">
    <property type="entry name" value="GroES-like"/>
    <property type="match status" value="1"/>
</dbReference>
<dbReference type="EMBL" id="CP003155">
    <property type="protein sequence ID" value="AEV30139.1"/>
    <property type="molecule type" value="Genomic_DNA"/>
</dbReference>
<evidence type="ECO:0000313" key="8">
    <source>
        <dbReference type="EMBL" id="AEV30139.1"/>
    </source>
</evidence>
<accession>G8QSV7</accession>
<sequence length="343" mass="37139">MKALVLEKKQSLSLRDFPIEETVGPDEVRIQIKACGICGSDIHYYTHGAIGDFVVREPMILGHEAAGVITELGSNVEGFKLGDRVCMEPGIPDLKSKETLRGNYNIDPKVRFWATPPIQGCLRESVVHPAMFCIKLLDNMSFAEGAMMEPLAIGMEAAKKARIEPGDTALVVGCGTIGIMVALSALAAGCSTVFISDVKQPKLDIAAGYPNLIPINTIQENLVKAISQYTGGYGVDRIFEASGYAPVYPDFLRCARPGCKVVLVGIPGEPVLIDVSFLQGRGISIETIFRYVNEFDKAVALVSAGKIDVKRLISKSFPFDKSIEAYQFAAANHPDVVKVMIEL</sequence>
<comment type="cofactor">
    <cofactor evidence="1 6">
        <name>Zn(2+)</name>
        <dbReference type="ChEBI" id="CHEBI:29105"/>
    </cofactor>
</comment>